<evidence type="ECO:0000313" key="1">
    <source>
        <dbReference type="EMBL" id="AWF76652.1"/>
    </source>
</evidence>
<keyword evidence="1" id="KW-0614">Plasmid</keyword>
<proteinExistence type="predicted"/>
<sequence length="58" mass="6656">MKNKARNAVAMKGIPVINAPFPGAYTKISVFWISTHVHPELNHYVLRLSEYPLMFIRS</sequence>
<organism evidence="1">
    <name type="scientific">Escherichia coli</name>
    <dbReference type="NCBI Taxonomy" id="562"/>
    <lineage>
        <taxon>Bacteria</taxon>
        <taxon>Pseudomonadati</taxon>
        <taxon>Pseudomonadota</taxon>
        <taxon>Gammaproteobacteria</taxon>
        <taxon>Enterobacterales</taxon>
        <taxon>Enterobacteriaceae</taxon>
        <taxon>Escherichia</taxon>
    </lineage>
</organism>
<dbReference type="AlphaFoldDB" id="A0A2S1JEF6"/>
<accession>A0A2S1JEF6</accession>
<name>A0A2S1JEF6_ECOLX</name>
<dbReference type="EMBL" id="MG764548">
    <property type="protein sequence ID" value="AWF76652.1"/>
    <property type="molecule type" value="Genomic_DNA"/>
</dbReference>
<reference evidence="1" key="1">
    <citation type="submission" date="2018-01" db="EMBL/GenBank/DDBJ databases">
        <title>Complete sequence of p11011-fosA.</title>
        <authorList>
            <person name="Shen Y."/>
            <person name="Feng J."/>
            <person name="Zhao Y."/>
            <person name="Qu D."/>
            <person name="Zhan Z."/>
            <person name="Jiang X."/>
            <person name="Zeng L."/>
        </authorList>
    </citation>
    <scope>NUCLEOTIDE SEQUENCE</scope>
    <source>
        <strain evidence="1">11011</strain>
        <plasmid evidence="1">p11011-fosA</plasmid>
    </source>
</reference>
<geneLocation type="plasmid" evidence="1">
    <name>p11011-fosA</name>
</geneLocation>
<protein>
    <submittedName>
        <fullName evidence="1">Uncharacterized protein</fullName>
    </submittedName>
</protein>